<sequence length="88" mass="9470">MTSFAIGLALILLIAVVTVALGALSHRIAARIDGGRPGRIAAELRPDALQPRSRLVGEDGRAREPMPRLSDLERDGLPHHTITFVGLR</sequence>
<name>Z9JS53_9MICO</name>
<feature type="compositionally biased region" description="Basic and acidic residues" evidence="1">
    <location>
        <begin position="55"/>
        <end position="74"/>
    </location>
</feature>
<evidence type="ECO:0000313" key="2">
    <source>
        <dbReference type="EMBL" id="EWS81009.1"/>
    </source>
</evidence>
<evidence type="ECO:0000256" key="1">
    <source>
        <dbReference type="SAM" id="MobiDB-lite"/>
    </source>
</evidence>
<dbReference type="PATRIC" id="fig|396014.3.peg.2253"/>
<evidence type="ECO:0000313" key="3">
    <source>
        <dbReference type="Proteomes" id="UP000023067"/>
    </source>
</evidence>
<dbReference type="Proteomes" id="UP000023067">
    <property type="component" value="Unassembled WGS sequence"/>
</dbReference>
<accession>Z9JS53</accession>
<feature type="region of interest" description="Disordered" evidence="1">
    <location>
        <begin position="53"/>
        <end position="74"/>
    </location>
</feature>
<dbReference type="EMBL" id="JDYK01000010">
    <property type="protein sequence ID" value="EWS81009.1"/>
    <property type="molecule type" value="Genomic_DNA"/>
</dbReference>
<comment type="caution">
    <text evidence="2">The sequence shown here is derived from an EMBL/GenBank/DDBJ whole genome shotgun (WGS) entry which is preliminary data.</text>
</comment>
<organism evidence="2 3">
    <name type="scientific">Brachybacterium phenoliresistens</name>
    <dbReference type="NCBI Taxonomy" id="396014"/>
    <lineage>
        <taxon>Bacteria</taxon>
        <taxon>Bacillati</taxon>
        <taxon>Actinomycetota</taxon>
        <taxon>Actinomycetes</taxon>
        <taxon>Micrococcales</taxon>
        <taxon>Dermabacteraceae</taxon>
        <taxon>Brachybacterium</taxon>
    </lineage>
</organism>
<proteinExistence type="predicted"/>
<gene>
    <name evidence="2" type="ORF">BF93_01070</name>
</gene>
<protein>
    <submittedName>
        <fullName evidence="2">Uncharacterized protein</fullName>
    </submittedName>
</protein>
<dbReference type="HOGENOM" id="CLU_2463026_0_0_11"/>
<dbReference type="AlphaFoldDB" id="Z9JS53"/>
<keyword evidence="3" id="KW-1185">Reference proteome</keyword>
<dbReference type="RefSeq" id="WP_038372728.1">
    <property type="nucleotide sequence ID" value="NZ_BAAAOW010000004.1"/>
</dbReference>
<reference evidence="2 3" key="1">
    <citation type="submission" date="2014-02" db="EMBL/GenBank/DDBJ databases">
        <title>Genome sequence of Brachybacterium phenoliresistens strain W13A50.</title>
        <authorList>
            <person name="Wang X."/>
        </authorList>
    </citation>
    <scope>NUCLEOTIDE SEQUENCE [LARGE SCALE GENOMIC DNA]</scope>
    <source>
        <strain evidence="2 3">W13A50</strain>
    </source>
</reference>
<dbReference type="STRING" id="396014.BF93_01070"/>